<organism evidence="1 2">
    <name type="scientific">Actinidia rufa</name>
    <dbReference type="NCBI Taxonomy" id="165716"/>
    <lineage>
        <taxon>Eukaryota</taxon>
        <taxon>Viridiplantae</taxon>
        <taxon>Streptophyta</taxon>
        <taxon>Embryophyta</taxon>
        <taxon>Tracheophyta</taxon>
        <taxon>Spermatophyta</taxon>
        <taxon>Magnoliopsida</taxon>
        <taxon>eudicotyledons</taxon>
        <taxon>Gunneridae</taxon>
        <taxon>Pentapetalae</taxon>
        <taxon>asterids</taxon>
        <taxon>Ericales</taxon>
        <taxon>Actinidiaceae</taxon>
        <taxon>Actinidia</taxon>
    </lineage>
</organism>
<accession>A0A7J0E0Y8</accession>
<dbReference type="EMBL" id="BJWL01000491">
    <property type="protein sequence ID" value="GFS46918.1"/>
    <property type="molecule type" value="Genomic_DNA"/>
</dbReference>
<dbReference type="AlphaFoldDB" id="A0A7J0E0Y8"/>
<dbReference type="Proteomes" id="UP000585474">
    <property type="component" value="Unassembled WGS sequence"/>
</dbReference>
<evidence type="ECO:0000313" key="2">
    <source>
        <dbReference type="Proteomes" id="UP000585474"/>
    </source>
</evidence>
<gene>
    <name evidence="1" type="ORF">Acr_00g0104590</name>
</gene>
<protein>
    <submittedName>
        <fullName evidence="1">Uncharacterized protein</fullName>
    </submittedName>
</protein>
<name>A0A7J0E0Y8_9ERIC</name>
<sequence>MLPYVISNILAEKRNGISRPEAVLQSKEQLWPKARKAGAQKRSDAKSEDFLYLYKPEGATAYLLQFELQNGFDLPVEVARASVALVEVAEKGEVEVEVSVAVDVDEGSSVSVFSSLGQPASLSREFMRGLEQMKPSLLSSRSALAPDLELALHRLASSPAKGRKVCFVDQAVEFLSSSWELRV</sequence>
<keyword evidence="2" id="KW-1185">Reference proteome</keyword>
<proteinExistence type="predicted"/>
<evidence type="ECO:0000313" key="1">
    <source>
        <dbReference type="EMBL" id="GFS46918.1"/>
    </source>
</evidence>
<comment type="caution">
    <text evidence="1">The sequence shown here is derived from an EMBL/GenBank/DDBJ whole genome shotgun (WGS) entry which is preliminary data.</text>
</comment>
<reference evidence="2" key="1">
    <citation type="submission" date="2019-07" db="EMBL/GenBank/DDBJ databases">
        <title>De Novo Assembly of kiwifruit Actinidia rufa.</title>
        <authorList>
            <person name="Sugita-Konishi S."/>
            <person name="Sato K."/>
            <person name="Mori E."/>
            <person name="Abe Y."/>
            <person name="Kisaki G."/>
            <person name="Hamano K."/>
            <person name="Suezawa K."/>
            <person name="Otani M."/>
            <person name="Fukuda T."/>
            <person name="Manabe T."/>
            <person name="Gomi K."/>
            <person name="Tabuchi M."/>
            <person name="Akimitsu K."/>
            <person name="Kataoka I."/>
        </authorList>
    </citation>
    <scope>NUCLEOTIDE SEQUENCE [LARGE SCALE GENOMIC DNA]</scope>
    <source>
        <strain evidence="2">cv. Fuchu</strain>
    </source>
</reference>